<evidence type="ECO:0000256" key="7">
    <source>
        <dbReference type="SAM" id="Phobius"/>
    </source>
</evidence>
<evidence type="ECO:0000256" key="3">
    <source>
        <dbReference type="ARBA" id="ARBA00022475"/>
    </source>
</evidence>
<evidence type="ECO:0000256" key="1">
    <source>
        <dbReference type="ARBA" id="ARBA00004651"/>
    </source>
</evidence>
<keyword evidence="9" id="KW-1185">Reference proteome</keyword>
<feature type="transmembrane region" description="Helical" evidence="7">
    <location>
        <begin position="107"/>
        <end position="127"/>
    </location>
</feature>
<dbReference type="GO" id="GO:0005886">
    <property type="term" value="C:plasma membrane"/>
    <property type="evidence" value="ECO:0007669"/>
    <property type="project" value="UniProtKB-SubCell"/>
</dbReference>
<dbReference type="AlphaFoldDB" id="A0A0S7B759"/>
<dbReference type="PANTHER" id="PTHR43663">
    <property type="entry name" value="CHROMATE TRANSPORT PROTEIN-RELATED"/>
    <property type="match status" value="1"/>
</dbReference>
<proteinExistence type="inferred from homology"/>
<evidence type="ECO:0000256" key="2">
    <source>
        <dbReference type="ARBA" id="ARBA00005262"/>
    </source>
</evidence>
<dbReference type="Proteomes" id="UP000055060">
    <property type="component" value="Unassembled WGS sequence"/>
</dbReference>
<keyword evidence="6 7" id="KW-0472">Membrane</keyword>
<dbReference type="PANTHER" id="PTHR43663:SF1">
    <property type="entry name" value="CHROMATE TRANSPORTER"/>
    <property type="match status" value="1"/>
</dbReference>
<dbReference type="GO" id="GO:0015109">
    <property type="term" value="F:chromate transmembrane transporter activity"/>
    <property type="evidence" value="ECO:0007669"/>
    <property type="project" value="InterPro"/>
</dbReference>
<evidence type="ECO:0000256" key="4">
    <source>
        <dbReference type="ARBA" id="ARBA00022692"/>
    </source>
</evidence>
<dbReference type="STRING" id="360412.LARV_00570"/>
<comment type="similarity">
    <text evidence="2">Belongs to the chromate ion transporter (CHR) (TC 2.A.51) family.</text>
</comment>
<keyword evidence="4 7" id="KW-0812">Transmembrane</keyword>
<accession>A0A0S7B759</accession>
<reference evidence="8" key="1">
    <citation type="submission" date="2015-07" db="EMBL/GenBank/DDBJ databases">
        <title>Draft Genome Sequences of Anaerolinea thermolimosa IMO-1, Bellilinea caldifistulae GOMI-1, Leptolinea tardivitalis YMTK-2, Levilinea saccharolytica KIBI-1,Longilinea arvoryzae KOME-1, Previously Described as Members of the Anaerolineaceae (Chloroflexi).</title>
        <authorList>
            <person name="Sekiguchi Y."/>
            <person name="Ohashi A."/>
            <person name="Matsuura N."/>
            <person name="Tourlousse M.D."/>
        </authorList>
    </citation>
    <scope>NUCLEOTIDE SEQUENCE [LARGE SCALE GENOMIC DNA]</scope>
    <source>
        <strain evidence="8">KOME-1</strain>
    </source>
</reference>
<dbReference type="RefSeq" id="WP_083522275.1">
    <property type="nucleotide sequence ID" value="NZ_DF967972.1"/>
</dbReference>
<dbReference type="InterPro" id="IPR003370">
    <property type="entry name" value="Chromate_transpt"/>
</dbReference>
<evidence type="ECO:0000256" key="6">
    <source>
        <dbReference type="ARBA" id="ARBA00023136"/>
    </source>
</evidence>
<evidence type="ECO:0000313" key="8">
    <source>
        <dbReference type="EMBL" id="GAP12830.1"/>
    </source>
</evidence>
<organism evidence="8">
    <name type="scientific">Longilinea arvoryzae</name>
    <dbReference type="NCBI Taxonomy" id="360412"/>
    <lineage>
        <taxon>Bacteria</taxon>
        <taxon>Bacillati</taxon>
        <taxon>Chloroflexota</taxon>
        <taxon>Anaerolineae</taxon>
        <taxon>Anaerolineales</taxon>
        <taxon>Anaerolineaceae</taxon>
        <taxon>Longilinea</taxon>
    </lineage>
</organism>
<feature type="transmembrane region" description="Helical" evidence="7">
    <location>
        <begin position="152"/>
        <end position="169"/>
    </location>
</feature>
<keyword evidence="5 7" id="KW-1133">Transmembrane helix</keyword>
<dbReference type="Pfam" id="PF02417">
    <property type="entry name" value="Chromate_transp"/>
    <property type="match status" value="1"/>
</dbReference>
<feature type="transmembrane region" description="Helical" evidence="7">
    <location>
        <begin position="7"/>
        <end position="27"/>
    </location>
</feature>
<evidence type="ECO:0000256" key="5">
    <source>
        <dbReference type="ARBA" id="ARBA00022989"/>
    </source>
</evidence>
<dbReference type="OrthoDB" id="9788907at2"/>
<evidence type="ECO:0000313" key="9">
    <source>
        <dbReference type="Proteomes" id="UP000055060"/>
    </source>
</evidence>
<feature type="transmembrane region" description="Helical" evidence="7">
    <location>
        <begin position="68"/>
        <end position="95"/>
    </location>
</feature>
<dbReference type="InterPro" id="IPR052518">
    <property type="entry name" value="CHR_Transporter"/>
</dbReference>
<gene>
    <name evidence="8" type="ORF">LARV_00570</name>
</gene>
<sequence length="170" mass="17782">MIQPLQFFLIFLKASLLSFGGLGNLPFLHEDLIALGWANESNFLTAIAVGQISPGPNGLWGISLGYLIYGWPGAGLALLALLLPPLLVLILIAAYQRIDKHPGVQNFSSGLMLGVIGLLLGTAWMLAQSAVTDAWALVITVGATALALTKRVPAILILALAALAGVLIYG</sequence>
<comment type="subcellular location">
    <subcellularLocation>
        <location evidence="1">Cell membrane</location>
        <topology evidence="1">Multi-pass membrane protein</topology>
    </subcellularLocation>
</comment>
<keyword evidence="3" id="KW-1003">Cell membrane</keyword>
<dbReference type="EMBL" id="DF967972">
    <property type="protein sequence ID" value="GAP12830.1"/>
    <property type="molecule type" value="Genomic_DNA"/>
</dbReference>
<name>A0A0S7B759_9CHLR</name>
<protein>
    <submittedName>
        <fullName evidence="8">Chromate transport protein ChrA</fullName>
    </submittedName>
</protein>